<evidence type="ECO:0000313" key="3">
    <source>
        <dbReference type="Proteomes" id="UP000242519"/>
    </source>
</evidence>
<dbReference type="AlphaFoldDB" id="A0A218YWK7"/>
<gene>
    <name evidence="2" type="ORF">B2J93_6116</name>
</gene>
<dbReference type="Proteomes" id="UP000242519">
    <property type="component" value="Unassembled WGS sequence"/>
</dbReference>
<dbReference type="InParanoid" id="A0A218YWK7"/>
<reference evidence="2 3" key="1">
    <citation type="submission" date="2017-04" db="EMBL/GenBank/DDBJ databases">
        <title>Draft genome sequence of Marssonina coronaria NL1: causal agent of apple blotch.</title>
        <authorList>
            <person name="Cheng Q."/>
        </authorList>
    </citation>
    <scope>NUCLEOTIDE SEQUENCE [LARGE SCALE GENOMIC DNA]</scope>
    <source>
        <strain evidence="2 3">NL1</strain>
    </source>
</reference>
<sequence length="666" mass="73311">MSPPISGAIIASRPLLDPHPDTVVGPLILSTAVFHRCRISDYLYLVFQWGLHVGIFARIGLAKMQSVYTAEGNPRLIRKHEGRPARAPDGTIIEIGGQPCPGNTGEPVGPWDFGNVKECVGYLDWRAGLERTMKDALNQGLEPGEVNMPVPSREKLESANAVEVKWQHGKPLGTAARKRLASERDGIREKVEGFLVFVDKEVKSEKGRQMVYDTLRNGFRMVMDGEKSREFEGVLGCIINKILERVEAFLSYLHKKIEAEPVRQQRAEEISEIMERVLQGKGKRNLEGSEVESEILQKRIKVSASEDSRSEITTKSAGPLSLTSTPKSDASLRGSGVRESPPVTCADDRCEQQLLMSTPTQVSMPAKPAVIGEPSGNKNRQRVADQYFAANEPKNILAKPYDWPGIISNAEFKDRERSWRGQAASQLPISAASTKSAMEILPSLIKLTAEPASINQRYQSAALRSLFTEETGSRLDTFHSAVTSQSPHACTSTDADADAEVEAEDEDDVKVKQEDLSVEEEIVQLHASVANFYSPLSSPSPVPAVVSRSPLPSPAPCPGLNCLATPANHDDEAQHYLQKFADDQEQCEEREGEGRQASREASESLFLPIDIKSEAPINPPALCHPTMRSDVIKIEDDDDDEIQIISPREWARSRSRKWVGTLPAGV</sequence>
<feature type="region of interest" description="Disordered" evidence="1">
    <location>
        <begin position="81"/>
        <end position="100"/>
    </location>
</feature>
<protein>
    <submittedName>
        <fullName evidence="2">Protein sidekick</fullName>
    </submittedName>
</protein>
<feature type="compositionally biased region" description="Polar residues" evidence="1">
    <location>
        <begin position="313"/>
        <end position="328"/>
    </location>
</feature>
<evidence type="ECO:0000313" key="2">
    <source>
        <dbReference type="EMBL" id="OWO98966.1"/>
    </source>
</evidence>
<name>A0A218YWK7_9HELO</name>
<accession>A0A218YWK7</accession>
<dbReference type="EMBL" id="MZNU01000373">
    <property type="protein sequence ID" value="OWO98966.1"/>
    <property type="molecule type" value="Genomic_DNA"/>
</dbReference>
<keyword evidence="3" id="KW-1185">Reference proteome</keyword>
<comment type="caution">
    <text evidence="2">The sequence shown here is derived from an EMBL/GenBank/DDBJ whole genome shotgun (WGS) entry which is preliminary data.</text>
</comment>
<proteinExistence type="predicted"/>
<evidence type="ECO:0000256" key="1">
    <source>
        <dbReference type="SAM" id="MobiDB-lite"/>
    </source>
</evidence>
<feature type="region of interest" description="Disordered" evidence="1">
    <location>
        <begin position="302"/>
        <end position="344"/>
    </location>
</feature>
<dbReference type="OrthoDB" id="3564471at2759"/>
<organism evidence="2 3">
    <name type="scientific">Diplocarpon coronariae</name>
    <dbReference type="NCBI Taxonomy" id="2795749"/>
    <lineage>
        <taxon>Eukaryota</taxon>
        <taxon>Fungi</taxon>
        <taxon>Dikarya</taxon>
        <taxon>Ascomycota</taxon>
        <taxon>Pezizomycotina</taxon>
        <taxon>Leotiomycetes</taxon>
        <taxon>Helotiales</taxon>
        <taxon>Drepanopezizaceae</taxon>
        <taxon>Diplocarpon</taxon>
    </lineage>
</organism>
<dbReference type="STRING" id="503106.A0A218YWK7"/>